<dbReference type="InterPro" id="IPR011701">
    <property type="entry name" value="MFS"/>
</dbReference>
<keyword evidence="5 6" id="KW-0472">Membrane</keyword>
<protein>
    <recommendedName>
        <fullName evidence="7">Major facilitator superfamily (MFS) profile domain-containing protein</fullName>
    </recommendedName>
</protein>
<evidence type="ECO:0000313" key="8">
    <source>
        <dbReference type="EMBL" id="AJA52808.1"/>
    </source>
</evidence>
<keyword evidence="11" id="KW-1185">Reference proteome</keyword>
<evidence type="ECO:0000259" key="7">
    <source>
        <dbReference type="PROSITE" id="PS50850"/>
    </source>
</evidence>
<feature type="domain" description="Major facilitator superfamily (MFS) profile" evidence="7">
    <location>
        <begin position="1"/>
        <end position="153"/>
    </location>
</feature>
<evidence type="ECO:0000313" key="9">
    <source>
        <dbReference type="EMBL" id="KRU11184.1"/>
    </source>
</evidence>
<evidence type="ECO:0000256" key="4">
    <source>
        <dbReference type="ARBA" id="ARBA00022989"/>
    </source>
</evidence>
<evidence type="ECO:0000256" key="5">
    <source>
        <dbReference type="ARBA" id="ARBA00023136"/>
    </source>
</evidence>
<dbReference type="RefSeq" id="WP_003442783.1">
    <property type="nucleotide sequence ID" value="NZ_ANZB01000003.1"/>
</dbReference>
<dbReference type="KEGG" id="cpat:CLPA_c27530"/>
<evidence type="ECO:0000313" key="11">
    <source>
        <dbReference type="Proteomes" id="UP000030905"/>
    </source>
</evidence>
<reference evidence="9 10" key="3">
    <citation type="journal article" name="Genome Announc.">
        <title>Improved Draft Genome Sequence of Clostridium pasteurianum Strain ATCC 6013 (DSM 525) Using a Hybrid Next-Generation Sequencing Approach.</title>
        <authorList>
            <person name="Pyne M.E."/>
            <person name="Utturkar S."/>
            <person name="Brown S.D."/>
            <person name="Moo-Young M."/>
            <person name="Chung D.A."/>
            <person name="Chou C.P."/>
        </authorList>
    </citation>
    <scope>NUCLEOTIDE SEQUENCE [LARGE SCALE GENOMIC DNA]</scope>
    <source>
        <strain evidence="9 10">ATCC 6013</strain>
    </source>
</reference>
<dbReference type="Proteomes" id="UP000030905">
    <property type="component" value="Chromosome"/>
</dbReference>
<feature type="transmembrane region" description="Helical" evidence="6">
    <location>
        <begin position="6"/>
        <end position="25"/>
    </location>
</feature>
<reference evidence="9" key="2">
    <citation type="submission" date="2015-10" db="EMBL/GenBank/DDBJ databases">
        <title>Improved Draft Genome Sequence of Clostridium pasteurianum Strain ATCC 6013 (DSM 525) Using a Hybrid Next-Generation Sequencing Approach.</title>
        <authorList>
            <person name="Pyne M.E."/>
            <person name="Utturkar S.M."/>
            <person name="Brown S.D."/>
            <person name="Moo-Young M."/>
            <person name="Chung D.A."/>
            <person name="Chou P.C."/>
        </authorList>
    </citation>
    <scope>NUCLEOTIDE SEQUENCE</scope>
    <source>
        <strain evidence="9">ATCC 6013</strain>
    </source>
</reference>
<dbReference type="AlphaFoldDB" id="A0A0H3JAS5"/>
<dbReference type="PANTHER" id="PTHR42910:SF1">
    <property type="entry name" value="MAJOR FACILITATOR SUPERFAMILY (MFS) PROFILE DOMAIN-CONTAINING PROTEIN"/>
    <property type="match status" value="1"/>
</dbReference>
<dbReference type="EMBL" id="JPGY02000001">
    <property type="protein sequence ID" value="KRU11184.1"/>
    <property type="molecule type" value="Genomic_DNA"/>
</dbReference>
<keyword evidence="2" id="KW-0813">Transport</keyword>
<dbReference type="PROSITE" id="PS50850">
    <property type="entry name" value="MFS"/>
    <property type="match status" value="1"/>
</dbReference>
<dbReference type="Pfam" id="PF07690">
    <property type="entry name" value="MFS_1"/>
    <property type="match status" value="1"/>
</dbReference>
<dbReference type="InterPro" id="IPR020846">
    <property type="entry name" value="MFS_dom"/>
</dbReference>
<dbReference type="Proteomes" id="UP000028042">
    <property type="component" value="Unassembled WGS sequence"/>
</dbReference>
<feature type="transmembrane region" description="Helical" evidence="6">
    <location>
        <begin position="101"/>
        <end position="119"/>
    </location>
</feature>
<dbReference type="Gene3D" id="1.20.1250.20">
    <property type="entry name" value="MFS general substrate transporter like domains"/>
    <property type="match status" value="1"/>
</dbReference>
<dbReference type="GO" id="GO:0022857">
    <property type="term" value="F:transmembrane transporter activity"/>
    <property type="evidence" value="ECO:0007669"/>
    <property type="project" value="InterPro"/>
</dbReference>
<evidence type="ECO:0000313" key="10">
    <source>
        <dbReference type="Proteomes" id="UP000028042"/>
    </source>
</evidence>
<reference evidence="8 11" key="1">
    <citation type="journal article" date="2015" name="Genome Announc.">
        <title>Complete Genome Sequence of the Nitrogen-Fixing and Solvent-Producing Clostridium pasteurianum DSM 525.</title>
        <authorList>
            <person name="Poehlein A."/>
            <person name="Grosse-Honebrink A."/>
            <person name="Zhang Y."/>
            <person name="Minton N.P."/>
            <person name="Daniel R."/>
        </authorList>
    </citation>
    <scope>NUCLEOTIDE SEQUENCE [LARGE SCALE GENOMIC DNA]</scope>
    <source>
        <strain evidence="8">DSM 525</strain>
        <strain evidence="11">DSM 525 / ATCC 6013</strain>
    </source>
</reference>
<proteinExistence type="predicted"/>
<comment type="subcellular location">
    <subcellularLocation>
        <location evidence="1">Cell membrane</location>
        <topology evidence="1">Multi-pass membrane protein</topology>
    </subcellularLocation>
</comment>
<name>A0A0H3JAS5_CLOPA</name>
<sequence length="153" mass="16086">MSGLLIGILLSHVVSGLIGIVGALFSPSAGKISDRKGTQFTVGINIVVIITAYTVLSILGFKLWGLIVGVILLDLGVQSCNVSNQARIHQLSEEARNRVTSVYIVSYFLGGSLGSYLGTFSFQHFSWIGVCVVGLLSQLVAGAVHISGSRHVG</sequence>
<organism evidence="8 11">
    <name type="scientific">Clostridium pasteurianum DSM 525 = ATCC 6013</name>
    <dbReference type="NCBI Taxonomy" id="1262449"/>
    <lineage>
        <taxon>Bacteria</taxon>
        <taxon>Bacillati</taxon>
        <taxon>Bacillota</taxon>
        <taxon>Clostridia</taxon>
        <taxon>Eubacteriales</taxon>
        <taxon>Clostridiaceae</taxon>
        <taxon>Clostridium</taxon>
    </lineage>
</organism>
<keyword evidence="4 6" id="KW-1133">Transmembrane helix</keyword>
<dbReference type="GO" id="GO:0005886">
    <property type="term" value="C:plasma membrane"/>
    <property type="evidence" value="ECO:0007669"/>
    <property type="project" value="UniProtKB-SubCell"/>
</dbReference>
<dbReference type="InterPro" id="IPR036259">
    <property type="entry name" value="MFS_trans_sf"/>
</dbReference>
<dbReference type="PATRIC" id="fig|1262449.3.peg.1198"/>
<dbReference type="PANTHER" id="PTHR42910">
    <property type="entry name" value="TRANSPORTER SCO4007-RELATED"/>
    <property type="match status" value="1"/>
</dbReference>
<dbReference type="GeneID" id="93076317"/>
<dbReference type="SUPFAM" id="SSF103473">
    <property type="entry name" value="MFS general substrate transporter"/>
    <property type="match status" value="1"/>
</dbReference>
<evidence type="ECO:0000256" key="6">
    <source>
        <dbReference type="SAM" id="Phobius"/>
    </source>
</evidence>
<keyword evidence="3 6" id="KW-0812">Transmembrane</keyword>
<dbReference type="KEGG" id="cpae:CPAST_c27530"/>
<gene>
    <name evidence="8" type="ORF">CLPA_c27530</name>
    <name evidence="9" type="ORF">CP6013_00431</name>
</gene>
<evidence type="ECO:0000256" key="2">
    <source>
        <dbReference type="ARBA" id="ARBA00022448"/>
    </source>
</evidence>
<dbReference type="eggNOG" id="COG2814">
    <property type="taxonomic scope" value="Bacteria"/>
</dbReference>
<dbReference type="EMBL" id="CP009268">
    <property type="protein sequence ID" value="AJA52808.1"/>
    <property type="molecule type" value="Genomic_DNA"/>
</dbReference>
<evidence type="ECO:0000256" key="1">
    <source>
        <dbReference type="ARBA" id="ARBA00004651"/>
    </source>
</evidence>
<accession>A0A0H3JAS5</accession>
<feature type="transmembrane region" description="Helical" evidence="6">
    <location>
        <begin position="125"/>
        <end position="146"/>
    </location>
</feature>
<evidence type="ECO:0000256" key="3">
    <source>
        <dbReference type="ARBA" id="ARBA00022692"/>
    </source>
</evidence>